<sequence length="226" mass="22882">MSVAGLYPMIPAADADARAADVRAAVDAAQAAFPGWAATGAAERRTVLLGAAHLLEERAEALAGILRQETAGSLAWAEFNIRLAAGQLRQGAAMATRPVAELLGGGADRAGSVGREQAGVVVSFVPWNGSMVYCARAVAVTLAVGNTVLIRPSADAPVTCGIIIADVLAEAGLPPGVVNVVANDHADAPAAVEALIADPRVRRVTFTGPIGAGRVVGRLPAQRSGR</sequence>
<comment type="similarity">
    <text evidence="1">Belongs to the aldehyde dehydrogenase family.</text>
</comment>
<dbReference type="OrthoDB" id="3495787at2"/>
<dbReference type="InterPro" id="IPR016162">
    <property type="entry name" value="Ald_DH_N"/>
</dbReference>
<evidence type="ECO:0000313" key="5">
    <source>
        <dbReference type="EMBL" id="SIQ91571.1"/>
    </source>
</evidence>
<proteinExistence type="inferred from homology"/>
<dbReference type="Proteomes" id="UP000186004">
    <property type="component" value="Unassembled WGS sequence"/>
</dbReference>
<dbReference type="AlphaFoldDB" id="A0A1N6WNG4"/>
<reference evidence="5 6" key="1">
    <citation type="submission" date="2017-01" db="EMBL/GenBank/DDBJ databases">
        <authorList>
            <person name="Mah S.A."/>
            <person name="Swanson W.J."/>
            <person name="Moy G.W."/>
            <person name="Vacquier V.D."/>
        </authorList>
    </citation>
    <scope>NUCLEOTIDE SEQUENCE [LARGE SCALE GENOMIC DNA]</scope>
    <source>
        <strain evidence="5 6">DSM 45758</strain>
    </source>
</reference>
<keyword evidence="2" id="KW-0560">Oxidoreductase</keyword>
<evidence type="ECO:0000256" key="1">
    <source>
        <dbReference type="ARBA" id="ARBA00009986"/>
    </source>
</evidence>
<dbReference type="STRING" id="1198245.SAMN05444858_10549"/>
<keyword evidence="6" id="KW-1185">Reference proteome</keyword>
<dbReference type="Pfam" id="PF00171">
    <property type="entry name" value="Aldedh"/>
    <property type="match status" value="1"/>
</dbReference>
<protein>
    <submittedName>
        <fullName evidence="5">Aldehyde dehydrogenase family protein</fullName>
    </submittedName>
</protein>
<dbReference type="SUPFAM" id="SSF53720">
    <property type="entry name" value="ALDH-like"/>
    <property type="match status" value="1"/>
</dbReference>
<dbReference type="PANTHER" id="PTHR42986:SF1">
    <property type="entry name" value="BENZALDEHYDE DEHYDROGENASE YFMT"/>
    <property type="match status" value="1"/>
</dbReference>
<dbReference type="GO" id="GO:0016491">
    <property type="term" value="F:oxidoreductase activity"/>
    <property type="evidence" value="ECO:0007669"/>
    <property type="project" value="UniProtKB-KW"/>
</dbReference>
<accession>A0A1N6WNG4</accession>
<name>A0A1N6WNG4_9ACTN</name>
<organism evidence="5 6">
    <name type="scientific">Micromonospora avicenniae</name>
    <dbReference type="NCBI Taxonomy" id="1198245"/>
    <lineage>
        <taxon>Bacteria</taxon>
        <taxon>Bacillati</taxon>
        <taxon>Actinomycetota</taxon>
        <taxon>Actinomycetes</taxon>
        <taxon>Micromonosporales</taxon>
        <taxon>Micromonosporaceae</taxon>
        <taxon>Micromonospora</taxon>
    </lineage>
</organism>
<evidence type="ECO:0000313" key="6">
    <source>
        <dbReference type="Proteomes" id="UP000186004"/>
    </source>
</evidence>
<dbReference type="EMBL" id="FTNF01000005">
    <property type="protein sequence ID" value="SIQ91571.1"/>
    <property type="molecule type" value="Genomic_DNA"/>
</dbReference>
<evidence type="ECO:0000259" key="4">
    <source>
        <dbReference type="Pfam" id="PF00171"/>
    </source>
</evidence>
<feature type="domain" description="Aldehyde dehydrogenase" evidence="4">
    <location>
        <begin position="16"/>
        <end position="222"/>
    </location>
</feature>
<keyword evidence="3" id="KW-0520">NAD</keyword>
<dbReference type="Gene3D" id="3.40.605.10">
    <property type="entry name" value="Aldehyde Dehydrogenase, Chain A, domain 1"/>
    <property type="match status" value="1"/>
</dbReference>
<dbReference type="InterPro" id="IPR016161">
    <property type="entry name" value="Ald_DH/histidinol_DH"/>
</dbReference>
<evidence type="ECO:0000256" key="3">
    <source>
        <dbReference type="ARBA" id="ARBA00023027"/>
    </source>
</evidence>
<gene>
    <name evidence="5" type="ORF">SAMN05444858_10549</name>
</gene>
<dbReference type="PANTHER" id="PTHR42986">
    <property type="entry name" value="BENZALDEHYDE DEHYDROGENASE YFMT"/>
    <property type="match status" value="1"/>
</dbReference>
<evidence type="ECO:0000256" key="2">
    <source>
        <dbReference type="ARBA" id="ARBA00023002"/>
    </source>
</evidence>
<dbReference type="InterPro" id="IPR015590">
    <property type="entry name" value="Aldehyde_DH_dom"/>
</dbReference>